<evidence type="ECO:0000313" key="1">
    <source>
        <dbReference type="EMBL" id="RUM95105.1"/>
    </source>
</evidence>
<name>A0A432UYX9_9HYPH</name>
<keyword evidence="2" id="KW-1185">Reference proteome</keyword>
<reference evidence="1 2" key="1">
    <citation type="submission" date="2018-11" db="EMBL/GenBank/DDBJ databases">
        <title>Pseudaminobacter arsenicus sp. nov., an arsenic-resistant bacterium isolated from arsenic-rich aquifers.</title>
        <authorList>
            <person name="Mu Y."/>
        </authorList>
    </citation>
    <scope>NUCLEOTIDE SEQUENCE [LARGE SCALE GENOMIC DNA]</scope>
    <source>
        <strain evidence="1 2">CB3</strain>
    </source>
</reference>
<dbReference type="EMBL" id="RKST01000081">
    <property type="protein sequence ID" value="RUM95105.1"/>
    <property type="molecule type" value="Genomic_DNA"/>
</dbReference>
<dbReference type="Pfam" id="PF01527">
    <property type="entry name" value="HTH_Tnp_1"/>
    <property type="match status" value="1"/>
</dbReference>
<dbReference type="GO" id="GO:0004803">
    <property type="term" value="F:transposase activity"/>
    <property type="evidence" value="ECO:0007669"/>
    <property type="project" value="InterPro"/>
</dbReference>
<protein>
    <recommendedName>
        <fullName evidence="3">Transposase</fullName>
    </recommendedName>
</protein>
<dbReference type="InterPro" id="IPR002514">
    <property type="entry name" value="Transposase_8"/>
</dbReference>
<evidence type="ECO:0000313" key="2">
    <source>
        <dbReference type="Proteomes" id="UP000281647"/>
    </source>
</evidence>
<dbReference type="OrthoDB" id="8080802at2"/>
<comment type="caution">
    <text evidence="1">The sequence shown here is derived from an EMBL/GenBank/DDBJ whole genome shotgun (WGS) entry which is preliminary data.</text>
</comment>
<dbReference type="AlphaFoldDB" id="A0A432UYX9"/>
<gene>
    <name evidence="1" type="ORF">EET67_25210</name>
</gene>
<dbReference type="Proteomes" id="UP000281647">
    <property type="component" value="Unassembled WGS sequence"/>
</dbReference>
<accession>A0A432UYX9</accession>
<organism evidence="1 2">
    <name type="scientific">Borborobacter arsenicus</name>
    <dbReference type="NCBI Taxonomy" id="1851146"/>
    <lineage>
        <taxon>Bacteria</taxon>
        <taxon>Pseudomonadati</taxon>
        <taxon>Pseudomonadota</taxon>
        <taxon>Alphaproteobacteria</taxon>
        <taxon>Hyphomicrobiales</taxon>
        <taxon>Phyllobacteriaceae</taxon>
        <taxon>Borborobacter</taxon>
    </lineage>
</organism>
<dbReference type="GO" id="GO:0003677">
    <property type="term" value="F:DNA binding"/>
    <property type="evidence" value="ECO:0007669"/>
    <property type="project" value="InterPro"/>
</dbReference>
<dbReference type="RefSeq" id="WP_128628898.1">
    <property type="nucleotide sequence ID" value="NZ_RKST01000081.1"/>
</dbReference>
<evidence type="ECO:0008006" key="3">
    <source>
        <dbReference type="Google" id="ProtNLM"/>
    </source>
</evidence>
<sequence length="32" mass="3511">MRWNADDRAQILEESFAPGAVVSAVARRHGLS</sequence>
<proteinExistence type="predicted"/>
<dbReference type="GO" id="GO:0006313">
    <property type="term" value="P:DNA transposition"/>
    <property type="evidence" value="ECO:0007669"/>
    <property type="project" value="InterPro"/>
</dbReference>